<dbReference type="Proteomes" id="UP000256780">
    <property type="component" value="Chromosome CBM2587_b"/>
</dbReference>
<dbReference type="EMBL" id="OFSQ01000031">
    <property type="protein sequence ID" value="SOY61133.1"/>
    <property type="molecule type" value="Genomic_DNA"/>
</dbReference>
<reference evidence="1" key="1">
    <citation type="submission" date="2018-01" db="EMBL/GenBank/DDBJ databases">
        <authorList>
            <person name="Clerissi C."/>
        </authorList>
    </citation>
    <scope>NUCLEOTIDE SEQUENCE</scope>
    <source>
        <strain evidence="1">Cupriavidus sp. LMG 19464</strain>
    </source>
</reference>
<dbReference type="AlphaFoldDB" id="A0A375C211"/>
<sequence length="86" mass="9015">MVAGSIGNWGHYSRAPCTPKFGFAKERLRGGLGATQVRLRCGLGAAYVRCKRCSGAARQCAQAGPDMRNARRTGRARCGARSASGG</sequence>
<gene>
    <name evidence="1" type="ORF">CBM2587_B20100</name>
</gene>
<proteinExistence type="predicted"/>
<accession>A0A375C211</accession>
<comment type="caution">
    <text evidence="1">The sequence shown here is derived from an EMBL/GenBank/DDBJ whole genome shotgun (WGS) entry which is preliminary data.</text>
</comment>
<protein>
    <submittedName>
        <fullName evidence="1">Uncharacterized protein</fullName>
    </submittedName>
</protein>
<organism evidence="1">
    <name type="scientific">Cupriavidus taiwanensis</name>
    <dbReference type="NCBI Taxonomy" id="164546"/>
    <lineage>
        <taxon>Bacteria</taxon>
        <taxon>Pseudomonadati</taxon>
        <taxon>Pseudomonadota</taxon>
        <taxon>Betaproteobacteria</taxon>
        <taxon>Burkholderiales</taxon>
        <taxon>Burkholderiaceae</taxon>
        <taxon>Cupriavidus</taxon>
    </lineage>
</organism>
<evidence type="ECO:0000313" key="1">
    <source>
        <dbReference type="EMBL" id="SOY61133.1"/>
    </source>
</evidence>
<name>A0A375C211_9BURK</name>